<dbReference type="EMBL" id="OW152819">
    <property type="protein sequence ID" value="CAH2073702.1"/>
    <property type="molecule type" value="Genomic_DNA"/>
</dbReference>
<protein>
    <submittedName>
        <fullName evidence="1">Uncharacterized protein</fullName>
    </submittedName>
</protein>
<name>A0ABN8J588_9NEOP</name>
<reference evidence="1" key="1">
    <citation type="submission" date="2022-03" db="EMBL/GenBank/DDBJ databases">
        <authorList>
            <person name="Martin H S."/>
        </authorList>
    </citation>
    <scope>NUCLEOTIDE SEQUENCE</scope>
</reference>
<gene>
    <name evidence="1" type="ORF">IPOD504_LOCUS15754</name>
</gene>
<organism evidence="1 2">
    <name type="scientific">Iphiclides podalirius</name>
    <name type="common">scarce swallowtail</name>
    <dbReference type="NCBI Taxonomy" id="110791"/>
    <lineage>
        <taxon>Eukaryota</taxon>
        <taxon>Metazoa</taxon>
        <taxon>Ecdysozoa</taxon>
        <taxon>Arthropoda</taxon>
        <taxon>Hexapoda</taxon>
        <taxon>Insecta</taxon>
        <taxon>Pterygota</taxon>
        <taxon>Neoptera</taxon>
        <taxon>Endopterygota</taxon>
        <taxon>Lepidoptera</taxon>
        <taxon>Glossata</taxon>
        <taxon>Ditrysia</taxon>
        <taxon>Papilionoidea</taxon>
        <taxon>Papilionidae</taxon>
        <taxon>Papilioninae</taxon>
        <taxon>Iphiclides</taxon>
    </lineage>
</organism>
<accession>A0ABN8J588</accession>
<proteinExistence type="predicted"/>
<evidence type="ECO:0000313" key="2">
    <source>
        <dbReference type="Proteomes" id="UP000837857"/>
    </source>
</evidence>
<keyword evidence="2" id="KW-1185">Reference proteome</keyword>
<evidence type="ECO:0000313" key="1">
    <source>
        <dbReference type="EMBL" id="CAH2073702.1"/>
    </source>
</evidence>
<dbReference type="Proteomes" id="UP000837857">
    <property type="component" value="Chromosome 7"/>
</dbReference>
<feature type="non-terminal residue" evidence="1">
    <location>
        <position position="1"/>
    </location>
</feature>
<sequence>MPDRATEIRTLEIQTAANIRGGNIGGAALATSRVLLPSYQYPVVAAARTAPHVPRTVDTTGCSLAQQIAHQLYYPIRLSPTHDGLLPLMLRCISSGGCQNGAYDAQLTIW</sequence>